<evidence type="ECO:0000313" key="2">
    <source>
        <dbReference type="EMBL" id="KYM92326.1"/>
    </source>
</evidence>
<feature type="compositionally biased region" description="Basic and acidic residues" evidence="1">
    <location>
        <begin position="116"/>
        <end position="135"/>
    </location>
</feature>
<keyword evidence="3" id="KW-1185">Reference proteome</keyword>
<proteinExistence type="predicted"/>
<feature type="compositionally biased region" description="Basic residues" evidence="1">
    <location>
        <begin position="141"/>
        <end position="154"/>
    </location>
</feature>
<reference evidence="2 3" key="1">
    <citation type="submission" date="2015-09" db="EMBL/GenBank/DDBJ databases">
        <title>Atta colombica WGS genome.</title>
        <authorList>
            <person name="Nygaard S."/>
            <person name="Hu H."/>
            <person name="Boomsma J."/>
            <person name="Zhang G."/>
        </authorList>
    </citation>
    <scope>NUCLEOTIDE SEQUENCE [LARGE SCALE GENOMIC DNA]</scope>
    <source>
        <strain evidence="2">Treedump-2</strain>
        <tissue evidence="2">Whole body</tissue>
    </source>
</reference>
<feature type="region of interest" description="Disordered" evidence="1">
    <location>
        <begin position="110"/>
        <end position="154"/>
    </location>
</feature>
<sequence>MRCGPTEAAMKRDADIATEYERANWQSVTASAALRVGDEETEIHRRRRDWARRDSFPDVDMVALGKQTDCEIQSIDMEVDSGRVARDGNVSIPRKQVLNASVTACSSSIGCAAANGDRDGTRGERIRENERERVNSVRGEARRRHRRRRRRPAG</sequence>
<protein>
    <submittedName>
        <fullName evidence="2">Uncharacterized protein</fullName>
    </submittedName>
</protein>
<evidence type="ECO:0000313" key="3">
    <source>
        <dbReference type="Proteomes" id="UP000078540"/>
    </source>
</evidence>
<accession>A0A195BWI5</accession>
<gene>
    <name evidence="2" type="ORF">ALC53_00781</name>
</gene>
<dbReference type="Proteomes" id="UP000078540">
    <property type="component" value="Unassembled WGS sequence"/>
</dbReference>
<evidence type="ECO:0000256" key="1">
    <source>
        <dbReference type="SAM" id="MobiDB-lite"/>
    </source>
</evidence>
<dbReference type="AlphaFoldDB" id="A0A195BWI5"/>
<dbReference type="EMBL" id="KQ976401">
    <property type="protein sequence ID" value="KYM92326.1"/>
    <property type="molecule type" value="Genomic_DNA"/>
</dbReference>
<organism evidence="2 3">
    <name type="scientific">Atta colombica</name>
    <dbReference type="NCBI Taxonomy" id="520822"/>
    <lineage>
        <taxon>Eukaryota</taxon>
        <taxon>Metazoa</taxon>
        <taxon>Ecdysozoa</taxon>
        <taxon>Arthropoda</taxon>
        <taxon>Hexapoda</taxon>
        <taxon>Insecta</taxon>
        <taxon>Pterygota</taxon>
        <taxon>Neoptera</taxon>
        <taxon>Endopterygota</taxon>
        <taxon>Hymenoptera</taxon>
        <taxon>Apocrita</taxon>
        <taxon>Aculeata</taxon>
        <taxon>Formicoidea</taxon>
        <taxon>Formicidae</taxon>
        <taxon>Myrmicinae</taxon>
        <taxon>Atta</taxon>
    </lineage>
</organism>
<name>A0A195BWI5_9HYME</name>